<dbReference type="InterPro" id="IPR056823">
    <property type="entry name" value="TEN-like_YD-shell"/>
</dbReference>
<dbReference type="NCBIfam" id="TIGR01643">
    <property type="entry name" value="YD_repeat_2x"/>
    <property type="match status" value="10"/>
</dbReference>
<sequence>MGSHRPSDWHVLDLEQDPTPGDPHRVRSLAKNLHDFADDVGRVLRDIKGMAGEDAVLKWVGKTADAFTEKFEDAPDKLKKLRKSYEMAGDALSAYWPELERAQTLADKALVKGREAQADLSSAKSRLSSADSWVERAGKEADKYKDKPGGGKDVPKPDEDKVRAATRNANSAEKAQKSAQGDVDAAKSALEAAKKMAADARKMREEAAGTAKKKIDEASDAGIPNRKWWEEVGDWVSDHWDTIVAVCKVVVAVVGIIAMIVGGPILAAIVIVAGAIVLADTLSKYAKGQATLMDVAFAAMDCIPGGKGLTTVGRLAKGMKGLGRGGLKGMARGLKNGLRRGADDVATSKPGKGRCKNGDPIDMVSGEMIMEETDVELSGLLPVVLRRTHLSTYTSGRSFGPSWASTLDERLELDHEGAVFASEDGMILTYPVPEPGTPVMPLHGPRLPLDWDGTPGAPIRITDPTTGLTRCFTPVARAAGNDAAFTLPLSAISDRNGHRIDFDRAADGTPVAVHHSGGYHIDVDTDRGRVTALRLRDPEAGPAGTTLLRYRYDADGNLGEIFNSSGTPFRFTYDERARVTSWTDRNGSWYRFTYDEHDRCIRGEGIDSILSCTITYDAEKRKTRYTNSLGHTTTYVHNELLQRTAVTDPLGHTTRSSWDRCNRLLSFTDSLGGSTTFDYDESGDLVAVHHPDGTTERAEYNEWHQPITTVGRDGAIWRHAYDERGNRVRTTDPAGFTTCYAYDDRGCPSAVTDQLNRTSLFESDAAGLLVGATDPLGNSARIERDAFGRAALVVDALGRRTRTGWTPEGKLEWREEADSGDRAQWVWDGEGNLLEHRDGAGRLTRFDTGAFDLPAGRTGPGGESYRFTYDTEMRLVQVADPQGLRWSYVYDEAGRLVSETDFNGRTLTYVHDSAGRLSARTNAGGETVSFTRDAMGRTIAQTTADGTTTYAYDAAGRLIHANNGPVDLRLERNVLGHVTTEDINGRLTAYTYDALGRRTARRTPGGHVSEWSFDDADRPCLLSSAGRTLAFDHDPMGREVTRRHSDVYTLTQFWDSADRLIGQTATAHPEGSGRLLQERTYTYQQDGRLAELRDRLRGTYRFTSGADGRTTAVTAEGWTEQYAYDTTGNLTHAESPHGRTTQGSSSAGAREFVGTLIRRAGRTVYEHDAQGRLTRKSRRLLNGRTRTWTYTWNAEDRLVETATPDGQHWRYLYDPVGRRVAKRCVSASGDTLQEIRFSWDGTRLAEQADSGGSVTTWDYTPGSHKPVAQTVYGDETDARFYSIVADLVGTPKELIDETGKIVWRHRATVWGATLPVEPGPVDCPLRFPGQYADAETGHHYNYHRHYDPETARYISPDPLGLEPAPNHHAYVASPDRTSDPLGLAPDECVPEGMDPEFPTIRLENYRGRFQASLARDGRQRLPRDWDAHHAIPQEYRGHPEFTDFDFDHPSNMRGILGSRSGGRTTNHHQDITNHWADFRAANPNATRAEIESFSRTIDEGFRDYYW</sequence>
<dbReference type="Pfam" id="PF25023">
    <property type="entry name" value="TEN_YD-shell"/>
    <property type="match status" value="1"/>
</dbReference>
<evidence type="ECO:0000259" key="7">
    <source>
        <dbReference type="Pfam" id="PF25023"/>
    </source>
</evidence>
<name>A0A5P2BHH3_STRVZ</name>
<evidence type="ECO:0000256" key="1">
    <source>
        <dbReference type="ARBA" id="ARBA00022737"/>
    </source>
</evidence>
<dbReference type="Pfam" id="PF20148">
    <property type="entry name" value="DUF6531"/>
    <property type="match status" value="1"/>
</dbReference>
<gene>
    <name evidence="8" type="ORF">DEJ47_26705</name>
</gene>
<evidence type="ECO:0000256" key="3">
    <source>
        <dbReference type="SAM" id="Phobius"/>
    </source>
</evidence>
<dbReference type="Proteomes" id="UP000323046">
    <property type="component" value="Chromosome"/>
</dbReference>
<dbReference type="InterPro" id="IPR022385">
    <property type="entry name" value="Rhs_assc_core"/>
</dbReference>
<feature type="domain" description="Putative T7SS secretion signal" evidence="6">
    <location>
        <begin position="21"/>
        <end position="221"/>
    </location>
</feature>
<reference evidence="8 9" key="1">
    <citation type="submission" date="2018-05" db="EMBL/GenBank/DDBJ databases">
        <title>Streptomyces venezuelae.</title>
        <authorList>
            <person name="Kim W."/>
            <person name="Lee N."/>
            <person name="Cho B.-K."/>
        </authorList>
    </citation>
    <scope>NUCLEOTIDE SEQUENCE [LARGE SCALE GENOMIC DNA]</scope>
    <source>
        <strain evidence="8 9">ATCC 14583</strain>
    </source>
</reference>
<dbReference type="Pfam" id="PF05593">
    <property type="entry name" value="RHS_repeat"/>
    <property type="match status" value="3"/>
</dbReference>
<evidence type="ECO:0000259" key="4">
    <source>
        <dbReference type="Pfam" id="PF03527"/>
    </source>
</evidence>
<dbReference type="InterPro" id="IPR031325">
    <property type="entry name" value="RHS_repeat"/>
</dbReference>
<feature type="domain" description="RHS protein conserved region" evidence="4">
    <location>
        <begin position="1284"/>
        <end position="1315"/>
    </location>
</feature>
<evidence type="ECO:0000313" key="9">
    <source>
        <dbReference type="Proteomes" id="UP000323046"/>
    </source>
</evidence>
<feature type="compositionally biased region" description="Basic and acidic residues" evidence="2">
    <location>
        <begin position="1"/>
        <end position="13"/>
    </location>
</feature>
<feature type="compositionally biased region" description="Low complexity" evidence="2">
    <location>
        <begin position="118"/>
        <end position="132"/>
    </location>
</feature>
<dbReference type="OrthoDB" id="4981820at2"/>
<dbReference type="InterPro" id="IPR001826">
    <property type="entry name" value="RHS"/>
</dbReference>
<keyword evidence="3" id="KW-1133">Transmembrane helix</keyword>
<keyword evidence="3" id="KW-0812">Transmembrane</keyword>
<dbReference type="InterPro" id="IPR006530">
    <property type="entry name" value="YD"/>
</dbReference>
<protein>
    <recommendedName>
        <fullName evidence="10">Rhs protein</fullName>
    </recommendedName>
</protein>
<feature type="compositionally biased region" description="Basic and acidic residues" evidence="2">
    <location>
        <begin position="133"/>
        <end position="163"/>
    </location>
</feature>
<feature type="compositionally biased region" description="Polar residues" evidence="2">
    <location>
        <begin position="1129"/>
        <end position="1147"/>
    </location>
</feature>
<dbReference type="Gene3D" id="2.180.10.10">
    <property type="entry name" value="RHS repeat-associated core"/>
    <property type="match status" value="3"/>
</dbReference>
<evidence type="ECO:0008006" key="10">
    <source>
        <dbReference type="Google" id="ProtNLM"/>
    </source>
</evidence>
<feature type="compositionally biased region" description="Polar residues" evidence="2">
    <location>
        <begin position="167"/>
        <end position="179"/>
    </location>
</feature>
<keyword evidence="3" id="KW-0472">Membrane</keyword>
<dbReference type="InterPro" id="IPR050708">
    <property type="entry name" value="T6SS_VgrG/RHS"/>
</dbReference>
<dbReference type="Pfam" id="PF03527">
    <property type="entry name" value="RHS"/>
    <property type="match status" value="1"/>
</dbReference>
<dbReference type="NCBIfam" id="TIGR03696">
    <property type="entry name" value="Rhs_assc_core"/>
    <property type="match status" value="1"/>
</dbReference>
<dbReference type="PANTHER" id="PTHR32305:SF15">
    <property type="entry name" value="PROTEIN RHSA-RELATED"/>
    <property type="match status" value="1"/>
</dbReference>
<dbReference type="EMBL" id="CP029193">
    <property type="protein sequence ID" value="QES29557.1"/>
    <property type="molecule type" value="Genomic_DNA"/>
</dbReference>
<proteinExistence type="predicted"/>
<dbReference type="SUPFAM" id="SSF69304">
    <property type="entry name" value="Tricorn protease N-terminal domain"/>
    <property type="match status" value="1"/>
</dbReference>
<keyword evidence="9" id="KW-1185">Reference proteome</keyword>
<keyword evidence="1" id="KW-0677">Repeat</keyword>
<accession>A0A5P2BHH3</accession>
<feature type="region of interest" description="Disordered" evidence="2">
    <location>
        <begin position="1129"/>
        <end position="1148"/>
    </location>
</feature>
<evidence type="ECO:0000259" key="6">
    <source>
        <dbReference type="Pfam" id="PF21725"/>
    </source>
</evidence>
<dbReference type="InterPro" id="IPR045351">
    <property type="entry name" value="DUF6531"/>
</dbReference>
<feature type="region of interest" description="Disordered" evidence="2">
    <location>
        <begin position="1"/>
        <end position="24"/>
    </location>
</feature>
<evidence type="ECO:0000256" key="2">
    <source>
        <dbReference type="SAM" id="MobiDB-lite"/>
    </source>
</evidence>
<feature type="transmembrane region" description="Helical" evidence="3">
    <location>
        <begin position="249"/>
        <end position="279"/>
    </location>
</feature>
<dbReference type="PANTHER" id="PTHR32305">
    <property type="match status" value="1"/>
</dbReference>
<evidence type="ECO:0000313" key="8">
    <source>
        <dbReference type="EMBL" id="QES29557.1"/>
    </source>
</evidence>
<dbReference type="RefSeq" id="WP_150172378.1">
    <property type="nucleotide sequence ID" value="NZ_CP029193.1"/>
</dbReference>
<organism evidence="8 9">
    <name type="scientific">Streptomyces venezuelae</name>
    <dbReference type="NCBI Taxonomy" id="54571"/>
    <lineage>
        <taxon>Bacteria</taxon>
        <taxon>Bacillati</taxon>
        <taxon>Actinomycetota</taxon>
        <taxon>Actinomycetes</taxon>
        <taxon>Kitasatosporales</taxon>
        <taxon>Streptomycetaceae</taxon>
        <taxon>Streptomyces</taxon>
    </lineage>
</organism>
<feature type="domain" description="DUF6531" evidence="5">
    <location>
        <begin position="358"/>
        <end position="430"/>
    </location>
</feature>
<feature type="domain" description="Teneurin-like YD-shell" evidence="7">
    <location>
        <begin position="887"/>
        <end position="1023"/>
    </location>
</feature>
<feature type="region of interest" description="Disordered" evidence="2">
    <location>
        <begin position="113"/>
        <end position="184"/>
    </location>
</feature>
<dbReference type="InterPro" id="IPR049082">
    <property type="entry name" value="T7SS_signal"/>
</dbReference>
<dbReference type="Pfam" id="PF21725">
    <property type="entry name" value="T7SS_signal"/>
    <property type="match status" value="1"/>
</dbReference>
<evidence type="ECO:0000259" key="5">
    <source>
        <dbReference type="Pfam" id="PF20148"/>
    </source>
</evidence>